<sequence length="79" mass="8933">MNSEQTLREENGDDGEPNSVNEDDGYSNERSDDATDENLVYILNNNEDEFTSIISSDEGVPAYVKQFELNKLPNEETID</sequence>
<evidence type="ECO:0000313" key="2">
    <source>
        <dbReference type="EMBL" id="GAA5813371.1"/>
    </source>
</evidence>
<evidence type="ECO:0000313" key="3">
    <source>
        <dbReference type="Proteomes" id="UP001473302"/>
    </source>
</evidence>
<evidence type="ECO:0000256" key="1">
    <source>
        <dbReference type="SAM" id="MobiDB-lite"/>
    </source>
</evidence>
<reference evidence="2 3" key="1">
    <citation type="submission" date="2024-04" db="EMBL/GenBank/DDBJ databases">
        <title>genome sequences of Mucor flavus KT1a and Helicostylum pulchrum KT1b strains isolated from the surface of a dry-aged beef.</title>
        <authorList>
            <person name="Toyotome T."/>
            <person name="Hosono M."/>
            <person name="Torimaru M."/>
            <person name="Fukuda K."/>
            <person name="Mikami N."/>
        </authorList>
    </citation>
    <scope>NUCLEOTIDE SEQUENCE [LARGE SCALE GENOMIC DNA]</scope>
    <source>
        <strain evidence="2 3">KT1a</strain>
    </source>
</reference>
<feature type="compositionally biased region" description="Basic and acidic residues" evidence="1">
    <location>
        <begin position="1"/>
        <end position="10"/>
    </location>
</feature>
<accession>A0ABP9Z2N7</accession>
<dbReference type="Proteomes" id="UP001473302">
    <property type="component" value="Unassembled WGS sequence"/>
</dbReference>
<keyword evidence="3" id="KW-1185">Reference proteome</keyword>
<dbReference type="EMBL" id="BAABUK010000016">
    <property type="protein sequence ID" value="GAA5813371.1"/>
    <property type="molecule type" value="Genomic_DNA"/>
</dbReference>
<name>A0ABP9Z2N7_9FUNG</name>
<proteinExistence type="predicted"/>
<gene>
    <name evidence="2" type="ORF">MFLAVUS_006849</name>
</gene>
<feature type="region of interest" description="Disordered" evidence="1">
    <location>
        <begin position="1"/>
        <end position="38"/>
    </location>
</feature>
<organism evidence="2 3">
    <name type="scientific">Mucor flavus</name>
    <dbReference type="NCBI Taxonomy" id="439312"/>
    <lineage>
        <taxon>Eukaryota</taxon>
        <taxon>Fungi</taxon>
        <taxon>Fungi incertae sedis</taxon>
        <taxon>Mucoromycota</taxon>
        <taxon>Mucoromycotina</taxon>
        <taxon>Mucoromycetes</taxon>
        <taxon>Mucorales</taxon>
        <taxon>Mucorineae</taxon>
        <taxon>Mucoraceae</taxon>
        <taxon>Mucor</taxon>
    </lineage>
</organism>
<comment type="caution">
    <text evidence="2">The sequence shown here is derived from an EMBL/GenBank/DDBJ whole genome shotgun (WGS) entry which is preliminary data.</text>
</comment>
<feature type="compositionally biased region" description="Acidic residues" evidence="1">
    <location>
        <begin position="11"/>
        <end position="26"/>
    </location>
</feature>
<protein>
    <submittedName>
        <fullName evidence="2">Uncharacterized protein</fullName>
    </submittedName>
</protein>